<evidence type="ECO:0000256" key="1">
    <source>
        <dbReference type="SAM" id="Phobius"/>
    </source>
</evidence>
<dbReference type="InterPro" id="IPR012902">
    <property type="entry name" value="N_methyl_site"/>
</dbReference>
<organism evidence="2 3">
    <name type="scientific">Candidatus Gottesmanbacteria bacterium RIFCSPLOWO2_01_FULL_42_22</name>
    <dbReference type="NCBI Taxonomy" id="1798391"/>
    <lineage>
        <taxon>Bacteria</taxon>
        <taxon>Candidatus Gottesmaniibacteriota</taxon>
    </lineage>
</organism>
<dbReference type="NCBIfam" id="TIGR02532">
    <property type="entry name" value="IV_pilin_GFxxxE"/>
    <property type="match status" value="1"/>
</dbReference>
<accession>A0A1F6BB77</accession>
<name>A0A1F6BB77_9BACT</name>
<dbReference type="Pfam" id="PF07963">
    <property type="entry name" value="N_methyl"/>
    <property type="match status" value="1"/>
</dbReference>
<dbReference type="AlphaFoldDB" id="A0A1F6BB77"/>
<dbReference type="STRING" id="1798391.A2968_03065"/>
<dbReference type="EMBL" id="MFJU01000035">
    <property type="protein sequence ID" value="OGG34128.1"/>
    <property type="molecule type" value="Genomic_DNA"/>
</dbReference>
<comment type="caution">
    <text evidence="2">The sequence shown here is derived from an EMBL/GenBank/DDBJ whole genome shotgun (WGS) entry which is preliminary data.</text>
</comment>
<evidence type="ECO:0008006" key="4">
    <source>
        <dbReference type="Google" id="ProtNLM"/>
    </source>
</evidence>
<keyword evidence="1" id="KW-0812">Transmembrane</keyword>
<feature type="transmembrane region" description="Helical" evidence="1">
    <location>
        <begin position="12"/>
        <end position="38"/>
    </location>
</feature>
<evidence type="ECO:0000313" key="2">
    <source>
        <dbReference type="EMBL" id="OGG34128.1"/>
    </source>
</evidence>
<sequence>MKIKNSNNSGYSFIELLVVITLMSILGTITTEAFILGIKAQGKGEIMKDVKQNADYAGQVIDSMVRNSVYIDESLCNINNTSLTITNRDGYQTTFECTGDVLASVSGEILQPTIQPLIGSRVKVESNSCVFSVICPTPPLSPKYVFVNFTLSQSGTSALPAEQQSSLEYQNTISLRNYE</sequence>
<keyword evidence="1" id="KW-0472">Membrane</keyword>
<keyword evidence="1" id="KW-1133">Transmembrane helix</keyword>
<reference evidence="2 3" key="1">
    <citation type="journal article" date="2016" name="Nat. Commun.">
        <title>Thousands of microbial genomes shed light on interconnected biogeochemical processes in an aquifer system.</title>
        <authorList>
            <person name="Anantharaman K."/>
            <person name="Brown C.T."/>
            <person name="Hug L.A."/>
            <person name="Sharon I."/>
            <person name="Castelle C.J."/>
            <person name="Probst A.J."/>
            <person name="Thomas B.C."/>
            <person name="Singh A."/>
            <person name="Wilkins M.J."/>
            <person name="Karaoz U."/>
            <person name="Brodie E.L."/>
            <person name="Williams K.H."/>
            <person name="Hubbard S.S."/>
            <person name="Banfield J.F."/>
        </authorList>
    </citation>
    <scope>NUCLEOTIDE SEQUENCE [LARGE SCALE GENOMIC DNA]</scope>
</reference>
<proteinExistence type="predicted"/>
<evidence type="ECO:0000313" key="3">
    <source>
        <dbReference type="Proteomes" id="UP000176228"/>
    </source>
</evidence>
<dbReference type="Proteomes" id="UP000176228">
    <property type="component" value="Unassembled WGS sequence"/>
</dbReference>
<protein>
    <recommendedName>
        <fullName evidence="4">Prepilin-type N-terminal cleavage/methylation domain-containing protein</fullName>
    </recommendedName>
</protein>
<gene>
    <name evidence="2" type="ORF">A2968_03065</name>
</gene>